<dbReference type="EMBL" id="QWDN01000011">
    <property type="protein sequence ID" value="TEB42063.1"/>
    <property type="molecule type" value="Genomic_DNA"/>
</dbReference>
<keyword evidence="4" id="KW-1185">Reference proteome</keyword>
<organism evidence="3 5">
    <name type="scientific">Flavobacterium circumlabens</name>
    <dbReference type="NCBI Taxonomy" id="2133765"/>
    <lineage>
        <taxon>Bacteria</taxon>
        <taxon>Pseudomonadati</taxon>
        <taxon>Bacteroidota</taxon>
        <taxon>Flavobacteriia</taxon>
        <taxon>Flavobacteriales</taxon>
        <taxon>Flavobacteriaceae</taxon>
        <taxon>Flavobacterium</taxon>
    </lineage>
</organism>
<name>A0A4Y7U6I4_9FLAO</name>
<dbReference type="RefSeq" id="WP_132037974.1">
    <property type="nucleotide sequence ID" value="NZ_QWDN01000011.1"/>
</dbReference>
<dbReference type="AlphaFoldDB" id="A0A4Y7U6I4"/>
<evidence type="ECO:0000313" key="3">
    <source>
        <dbReference type="EMBL" id="TEB42063.1"/>
    </source>
</evidence>
<keyword evidence="1" id="KW-0472">Membrane</keyword>
<reference evidence="2 4" key="1">
    <citation type="journal article" date="2015" name="Stand. Genomic Sci.">
        <title>Genomic Encyclopedia of Bacterial and Archaeal Type Strains, Phase III: the genomes of soil and plant-associated and newly described type strains.</title>
        <authorList>
            <person name="Whitman W.B."/>
            <person name="Woyke T."/>
            <person name="Klenk H.P."/>
            <person name="Zhou Y."/>
            <person name="Lilburn T.G."/>
            <person name="Beck B.J."/>
            <person name="De Vos P."/>
            <person name="Vandamme P."/>
            <person name="Eisen J.A."/>
            <person name="Garrity G."/>
            <person name="Hugenholtz P."/>
            <person name="Kyrpides N.C."/>
        </authorList>
    </citation>
    <scope>NUCLEOTIDE SEQUENCE [LARGE SCALE GENOMIC DNA]</scope>
    <source>
        <strain evidence="2 4">P5626</strain>
    </source>
</reference>
<dbReference type="OrthoDB" id="886186at2"/>
<proteinExistence type="predicted"/>
<dbReference type="Proteomes" id="UP000295270">
    <property type="component" value="Unassembled WGS sequence"/>
</dbReference>
<sequence length="174" mass="20891">MDNFLRKINLIKDITIQLPITKTEFIQKFRNYVDESDLGYVPFEVFQSSTNEYKGNIQNNTFELKKRKKIFDTNYSFAKVIGELTQENDQLTINVEIFGFRKRMLIFVVIILLFYLVFFLGSVSNGDVFPFFIFPFLLIHMSLMLVIPYFVIRRSVNRMAYDLERDFHYWVTKR</sequence>
<accession>A0A4Y7U6I4</accession>
<comment type="caution">
    <text evidence="3">The sequence shown here is derived from an EMBL/GenBank/DDBJ whole genome shotgun (WGS) entry which is preliminary data.</text>
</comment>
<evidence type="ECO:0000256" key="1">
    <source>
        <dbReference type="SAM" id="Phobius"/>
    </source>
</evidence>
<gene>
    <name evidence="3" type="ORF">D0809_22510</name>
    <name evidence="2" type="ORF">EV142_11241</name>
</gene>
<reference evidence="3 5" key="2">
    <citation type="journal article" date="2018" name="Syst. Appl. Microbiol.">
        <title>Flavobacterium circumlabens sp. nov. and Flavobacterium cupreum sp. nov., two psychrotrophic species isolated from Antarctic environmental samples.</title>
        <authorList>
            <person name="Kralova S."/>
            <person name="Busse H.J."/>
            <person name="Svec P."/>
            <person name="Maslanova I."/>
            <person name="Stankova E."/>
            <person name="Bartak M."/>
            <person name="Sedlacek I."/>
        </authorList>
    </citation>
    <scope>NUCLEOTIDE SEQUENCE [LARGE SCALE GENOMIC DNA]</scope>
    <source>
        <strain evidence="3 5">CCM 8828</strain>
    </source>
</reference>
<evidence type="ECO:0000313" key="2">
    <source>
        <dbReference type="EMBL" id="TCN51507.1"/>
    </source>
</evidence>
<keyword evidence="1" id="KW-0812">Transmembrane</keyword>
<keyword evidence="1" id="KW-1133">Transmembrane helix</keyword>
<evidence type="ECO:0000313" key="4">
    <source>
        <dbReference type="Proteomes" id="UP000295270"/>
    </source>
</evidence>
<feature type="transmembrane region" description="Helical" evidence="1">
    <location>
        <begin position="104"/>
        <end position="123"/>
    </location>
</feature>
<reference evidence="2" key="3">
    <citation type="submission" date="2019-03" db="EMBL/GenBank/DDBJ databases">
        <authorList>
            <person name="Whitman W."/>
            <person name="Huntemann M."/>
            <person name="Clum A."/>
            <person name="Pillay M."/>
            <person name="Palaniappan K."/>
            <person name="Varghese N."/>
            <person name="Mikhailova N."/>
            <person name="Stamatis D."/>
            <person name="Reddy T."/>
            <person name="Daum C."/>
            <person name="Shapiro N."/>
            <person name="Ivanova N."/>
            <person name="Kyrpides N."/>
            <person name="Woyke T."/>
        </authorList>
    </citation>
    <scope>NUCLEOTIDE SEQUENCE</scope>
    <source>
        <strain evidence="2">P5626</strain>
    </source>
</reference>
<feature type="transmembrane region" description="Helical" evidence="1">
    <location>
        <begin position="129"/>
        <end position="152"/>
    </location>
</feature>
<protein>
    <submittedName>
        <fullName evidence="3">Uncharacterized protein</fullName>
    </submittedName>
</protein>
<evidence type="ECO:0000313" key="5">
    <source>
        <dbReference type="Proteomes" id="UP000298340"/>
    </source>
</evidence>
<dbReference type="Proteomes" id="UP000298340">
    <property type="component" value="Unassembled WGS sequence"/>
</dbReference>
<dbReference type="EMBL" id="SLWA01000012">
    <property type="protein sequence ID" value="TCN51507.1"/>
    <property type="molecule type" value="Genomic_DNA"/>
</dbReference>